<evidence type="ECO:0000256" key="1">
    <source>
        <dbReference type="SAM" id="MobiDB-lite"/>
    </source>
</evidence>
<evidence type="ECO:0000313" key="3">
    <source>
        <dbReference type="Proteomes" id="UP000053029"/>
    </source>
</evidence>
<feature type="region of interest" description="Disordered" evidence="1">
    <location>
        <begin position="252"/>
        <end position="294"/>
    </location>
</feature>
<dbReference type="VEuPathDB" id="FungiDB:Z517_03532"/>
<feature type="region of interest" description="Disordered" evidence="1">
    <location>
        <begin position="482"/>
        <end position="513"/>
    </location>
</feature>
<name>A0A0D2FCC8_9EURO</name>
<dbReference type="EMBL" id="KN846970">
    <property type="protein sequence ID" value="KIW84282.1"/>
    <property type="molecule type" value="Genomic_DNA"/>
</dbReference>
<accession>A0A0D2FCC8</accession>
<dbReference type="AlphaFoldDB" id="A0A0D2FCC8"/>
<sequence>MPFEPGDCPFHRVVERSFLNQICEDCLLAELGSLPARLTSINAGDAQPDRPSNREGLIWDSEVKIEIEDPGCGFSASPHVLDASVQDQEVSDDDWRILESHVEVTIEDEHQDIITGRTTSPEIAVQQRNDQQKSSSIQISRPCSPQVEECPPNTVAFGSKRYGRVIQKNKTVGFDGVDSDSGVDLGRSRRGPPPLFWGRSLMCSNSRNARICEPDADSSAIPTRTRLGFRDLPKLQSLKGLSTSLRMTPRSFAAAPGNCGNSRTGSASSSSSTGTTSKKHFQNNHNRKDTPRAEKMSETMLAGIEQLPDDVQNIRIRGTQDTLAIPPRKSSLKNFALFLMDDFGRTKARVQPRSGCQSRSLTPSPTTSWLRQPAESSEETISTAPSSVSPSGTTFDSAPRTSGVHTDSAEGMRVEKGFLIPSIPKSSTMNTMRAIIDGCIDLDVAINNQKEAVRRPPLLGKEEDGYQGGWIGDPGRCEIHMLEDSPQQKQLSHRERTEEGPWSTESVQHFPPH</sequence>
<dbReference type="HOGENOM" id="CLU_022328_0_0_1"/>
<proteinExistence type="predicted"/>
<feature type="compositionally biased region" description="Polar residues" evidence="1">
    <location>
        <begin position="379"/>
        <end position="405"/>
    </location>
</feature>
<dbReference type="Proteomes" id="UP000053029">
    <property type="component" value="Unassembled WGS sequence"/>
</dbReference>
<reference evidence="2 3" key="1">
    <citation type="submission" date="2015-01" db="EMBL/GenBank/DDBJ databases">
        <title>The Genome Sequence of Fonsecaea pedrosoi CBS 271.37.</title>
        <authorList>
            <consortium name="The Broad Institute Genomics Platform"/>
            <person name="Cuomo C."/>
            <person name="de Hoog S."/>
            <person name="Gorbushina A."/>
            <person name="Stielow B."/>
            <person name="Teixiera M."/>
            <person name="Abouelleil A."/>
            <person name="Chapman S.B."/>
            <person name="Priest M."/>
            <person name="Young S.K."/>
            <person name="Wortman J."/>
            <person name="Nusbaum C."/>
            <person name="Birren B."/>
        </authorList>
    </citation>
    <scope>NUCLEOTIDE SEQUENCE [LARGE SCALE GENOMIC DNA]</scope>
    <source>
        <strain evidence="2 3">CBS 271.37</strain>
    </source>
</reference>
<keyword evidence="3" id="KW-1185">Reference proteome</keyword>
<dbReference type="OrthoDB" id="4161069at2759"/>
<feature type="compositionally biased region" description="Low complexity" evidence="1">
    <location>
        <begin position="262"/>
        <end position="276"/>
    </location>
</feature>
<protein>
    <submittedName>
        <fullName evidence="2">Unplaced genomic scaffold supercont1.2, whole genome shotgun sequence</fullName>
    </submittedName>
</protein>
<organism evidence="2 3">
    <name type="scientific">Fonsecaea pedrosoi CBS 271.37</name>
    <dbReference type="NCBI Taxonomy" id="1442368"/>
    <lineage>
        <taxon>Eukaryota</taxon>
        <taxon>Fungi</taxon>
        <taxon>Dikarya</taxon>
        <taxon>Ascomycota</taxon>
        <taxon>Pezizomycotina</taxon>
        <taxon>Eurotiomycetes</taxon>
        <taxon>Chaetothyriomycetidae</taxon>
        <taxon>Chaetothyriales</taxon>
        <taxon>Herpotrichiellaceae</taxon>
        <taxon>Fonsecaea</taxon>
    </lineage>
</organism>
<dbReference type="RefSeq" id="XP_013288090.1">
    <property type="nucleotide sequence ID" value="XM_013432636.1"/>
</dbReference>
<feature type="compositionally biased region" description="Polar residues" evidence="1">
    <location>
        <begin position="354"/>
        <end position="370"/>
    </location>
</feature>
<gene>
    <name evidence="2" type="ORF">Z517_03532</name>
</gene>
<feature type="region of interest" description="Disordered" evidence="1">
    <location>
        <begin position="349"/>
        <end position="409"/>
    </location>
</feature>
<dbReference type="GeneID" id="25303022"/>
<evidence type="ECO:0000313" key="2">
    <source>
        <dbReference type="EMBL" id="KIW84282.1"/>
    </source>
</evidence>